<sequence>MIAADADFRPKKAGSPPSRLARASARNLLPAKIETGCYRCGPQGRFSPEAASPRRSARPLLSR</sequence>
<dbReference type="EMBL" id="JADCNM010000130">
    <property type="protein sequence ID" value="KAG0450301.1"/>
    <property type="molecule type" value="Genomic_DNA"/>
</dbReference>
<evidence type="ECO:0000313" key="3">
    <source>
        <dbReference type="EMBL" id="KAG0450301.1"/>
    </source>
</evidence>
<dbReference type="Proteomes" id="UP000639772">
    <property type="component" value="Unassembled WGS sequence"/>
</dbReference>
<keyword evidence="4" id="KW-1185">Reference proteome</keyword>
<comment type="caution">
    <text evidence="3">The sequence shown here is derived from an EMBL/GenBank/DDBJ whole genome shotgun (WGS) entry which is preliminary data.</text>
</comment>
<evidence type="ECO:0000256" key="1">
    <source>
        <dbReference type="SAM" id="MobiDB-lite"/>
    </source>
</evidence>
<accession>A0A835PDS6</accession>
<evidence type="ECO:0000313" key="4">
    <source>
        <dbReference type="Proteomes" id="UP000636800"/>
    </source>
</evidence>
<evidence type="ECO:0000313" key="2">
    <source>
        <dbReference type="EMBL" id="KAG0450173.1"/>
    </source>
</evidence>
<feature type="region of interest" description="Disordered" evidence="1">
    <location>
        <begin position="1"/>
        <end position="25"/>
    </location>
</feature>
<dbReference type="Proteomes" id="UP000636800">
    <property type="component" value="Unassembled WGS sequence"/>
</dbReference>
<evidence type="ECO:0000313" key="5">
    <source>
        <dbReference type="Proteomes" id="UP000639772"/>
    </source>
</evidence>
<gene>
    <name evidence="3" type="ORF">HPP92_026827</name>
    <name evidence="2" type="ORF">HPP92_027015</name>
</gene>
<dbReference type="AlphaFoldDB" id="A0A835PDS6"/>
<protein>
    <submittedName>
        <fullName evidence="3">Uncharacterized protein</fullName>
    </submittedName>
</protein>
<proteinExistence type="predicted"/>
<feature type="compositionally biased region" description="Basic and acidic residues" evidence="1">
    <location>
        <begin position="1"/>
        <end position="10"/>
    </location>
</feature>
<reference evidence="4 5" key="1">
    <citation type="journal article" date="2020" name="Nat. Food">
        <title>A phased Vanilla planifolia genome enables genetic improvement of flavour and production.</title>
        <authorList>
            <person name="Hasing T."/>
            <person name="Tang H."/>
            <person name="Brym M."/>
            <person name="Khazi F."/>
            <person name="Huang T."/>
            <person name="Chambers A.H."/>
        </authorList>
    </citation>
    <scope>NUCLEOTIDE SEQUENCE [LARGE SCALE GENOMIC DNA]</scope>
    <source>
        <tissue evidence="3">Leaf</tissue>
    </source>
</reference>
<organism evidence="3 5">
    <name type="scientific">Vanilla planifolia</name>
    <name type="common">Vanilla</name>
    <dbReference type="NCBI Taxonomy" id="51239"/>
    <lineage>
        <taxon>Eukaryota</taxon>
        <taxon>Viridiplantae</taxon>
        <taxon>Streptophyta</taxon>
        <taxon>Embryophyta</taxon>
        <taxon>Tracheophyta</taxon>
        <taxon>Spermatophyta</taxon>
        <taxon>Magnoliopsida</taxon>
        <taxon>Liliopsida</taxon>
        <taxon>Asparagales</taxon>
        <taxon>Orchidaceae</taxon>
        <taxon>Vanilloideae</taxon>
        <taxon>Vanilleae</taxon>
        <taxon>Vanilla</taxon>
    </lineage>
</organism>
<feature type="region of interest" description="Disordered" evidence="1">
    <location>
        <begin position="40"/>
        <end position="63"/>
    </location>
</feature>
<name>A0A835PDS6_VANPL</name>
<dbReference type="EMBL" id="JADCNL010000129">
    <property type="protein sequence ID" value="KAG0450173.1"/>
    <property type="molecule type" value="Genomic_DNA"/>
</dbReference>